<reference evidence="1 2" key="1">
    <citation type="submission" date="2022-04" db="EMBL/GenBank/DDBJ databases">
        <title>Positive selection, recombination, and allopatry shape intraspecific diversity of widespread and dominant cyanobacteria.</title>
        <authorList>
            <person name="Wei J."/>
            <person name="Shu W."/>
            <person name="Hu C."/>
        </authorList>
    </citation>
    <scope>NUCLEOTIDE SEQUENCE [LARGE SCALE GENOMIC DNA]</scope>
    <source>
        <strain evidence="1 2">DQ-A4</strain>
    </source>
</reference>
<comment type="caution">
    <text evidence="1">The sequence shown here is derived from an EMBL/GenBank/DDBJ whole genome shotgun (WGS) entry which is preliminary data.</text>
</comment>
<keyword evidence="2" id="KW-1185">Reference proteome</keyword>
<name>A0ABV0KBK9_9CYAN</name>
<dbReference type="EMBL" id="JAMPKX010000011">
    <property type="protein sequence ID" value="MEP0949308.1"/>
    <property type="molecule type" value="Genomic_DNA"/>
</dbReference>
<organism evidence="1 2">
    <name type="scientific">Leptolyngbya subtilissima DQ-A4</name>
    <dbReference type="NCBI Taxonomy" id="2933933"/>
    <lineage>
        <taxon>Bacteria</taxon>
        <taxon>Bacillati</taxon>
        <taxon>Cyanobacteriota</taxon>
        <taxon>Cyanophyceae</taxon>
        <taxon>Leptolyngbyales</taxon>
        <taxon>Leptolyngbyaceae</taxon>
        <taxon>Leptolyngbya group</taxon>
        <taxon>Leptolyngbya</taxon>
    </lineage>
</organism>
<accession>A0ABV0KBK9</accession>
<evidence type="ECO:0000313" key="1">
    <source>
        <dbReference type="EMBL" id="MEP0949308.1"/>
    </source>
</evidence>
<sequence>MHPQSLPESAIDWDELFDYLPGTLVEQVDQPGILYEIEGYEATMVPPIWLVNDPRPRYPHELRIVSRQPARVCALEPTAPPPRTMHPV</sequence>
<proteinExistence type="predicted"/>
<gene>
    <name evidence="1" type="ORF">NC992_20680</name>
</gene>
<protein>
    <submittedName>
        <fullName evidence="1">Uncharacterized protein</fullName>
    </submittedName>
</protein>
<evidence type="ECO:0000313" key="2">
    <source>
        <dbReference type="Proteomes" id="UP001482513"/>
    </source>
</evidence>
<dbReference type="Proteomes" id="UP001482513">
    <property type="component" value="Unassembled WGS sequence"/>
</dbReference>
<dbReference type="RefSeq" id="WP_190520675.1">
    <property type="nucleotide sequence ID" value="NZ_JAMPKX010000011.1"/>
</dbReference>